<reference evidence="3" key="1">
    <citation type="submission" date="2016-10" db="EMBL/GenBank/DDBJ databases">
        <authorList>
            <person name="Varghese N."/>
            <person name="Submissions S."/>
        </authorList>
    </citation>
    <scope>NUCLEOTIDE SEQUENCE [LARGE SCALE GENOMIC DNA]</scope>
    <source>
        <strain evidence="3">Nm69</strain>
    </source>
</reference>
<organism evidence="2 3">
    <name type="scientific">Nitrosomonas aestuarii</name>
    <dbReference type="NCBI Taxonomy" id="52441"/>
    <lineage>
        <taxon>Bacteria</taxon>
        <taxon>Pseudomonadati</taxon>
        <taxon>Pseudomonadota</taxon>
        <taxon>Betaproteobacteria</taxon>
        <taxon>Nitrosomonadales</taxon>
        <taxon>Nitrosomonadaceae</taxon>
        <taxon>Nitrosomonas</taxon>
    </lineage>
</organism>
<evidence type="ECO:0000313" key="2">
    <source>
        <dbReference type="EMBL" id="SFK76122.1"/>
    </source>
</evidence>
<keyword evidence="3" id="KW-1185">Reference proteome</keyword>
<dbReference type="AlphaFoldDB" id="A0A1I4C4X1"/>
<feature type="region of interest" description="Disordered" evidence="1">
    <location>
        <begin position="20"/>
        <end position="39"/>
    </location>
</feature>
<dbReference type="InterPro" id="IPR036388">
    <property type="entry name" value="WH-like_DNA-bd_sf"/>
</dbReference>
<dbReference type="Gene3D" id="1.10.10.10">
    <property type="entry name" value="Winged helix-like DNA-binding domain superfamily/Winged helix DNA-binding domain"/>
    <property type="match status" value="1"/>
</dbReference>
<gene>
    <name evidence="2" type="ORF">SAMN05216302_1014100</name>
</gene>
<evidence type="ECO:0008006" key="4">
    <source>
        <dbReference type="Google" id="ProtNLM"/>
    </source>
</evidence>
<evidence type="ECO:0000256" key="1">
    <source>
        <dbReference type="SAM" id="MobiDB-lite"/>
    </source>
</evidence>
<sequence>MKKQVRYSSEVRERAVRLLQAHQGEHERSGPHWNRYHLR</sequence>
<protein>
    <recommendedName>
        <fullName evidence="4">Transposase</fullName>
    </recommendedName>
</protein>
<evidence type="ECO:0000313" key="3">
    <source>
        <dbReference type="Proteomes" id="UP000199533"/>
    </source>
</evidence>
<name>A0A1I4C4X1_9PROT</name>
<accession>A0A1I4C4X1</accession>
<dbReference type="Proteomes" id="UP000199533">
    <property type="component" value="Unassembled WGS sequence"/>
</dbReference>
<dbReference type="STRING" id="52441.SAMN05216302_1014100"/>
<proteinExistence type="predicted"/>
<dbReference type="EMBL" id="FOSP01000014">
    <property type="protein sequence ID" value="SFK76122.1"/>
    <property type="molecule type" value="Genomic_DNA"/>
</dbReference>